<gene>
    <name evidence="2" type="ORF">EV643_12286</name>
</gene>
<dbReference type="InterPro" id="IPR034660">
    <property type="entry name" value="DinB/YfiT-like"/>
</dbReference>
<dbReference type="InterPro" id="IPR024344">
    <property type="entry name" value="MDMPI_metal-binding"/>
</dbReference>
<dbReference type="Gene3D" id="1.20.120.450">
    <property type="entry name" value="dinb family like domain"/>
    <property type="match status" value="1"/>
</dbReference>
<accession>A0A4R6JM44</accession>
<reference evidence="2 3" key="1">
    <citation type="submission" date="2019-03" db="EMBL/GenBank/DDBJ databases">
        <title>Genomic Encyclopedia of Type Strains, Phase III (KMG-III): the genomes of soil and plant-associated and newly described type strains.</title>
        <authorList>
            <person name="Whitman W."/>
        </authorList>
    </citation>
    <scope>NUCLEOTIDE SEQUENCE [LARGE SCALE GENOMIC DNA]</scope>
    <source>
        <strain evidence="2 3">VKM Ac-2527</strain>
    </source>
</reference>
<dbReference type="EMBL" id="SNWQ01000022">
    <property type="protein sequence ID" value="TDO35675.1"/>
    <property type="molecule type" value="Genomic_DNA"/>
</dbReference>
<dbReference type="InterPro" id="IPR017517">
    <property type="entry name" value="Maleyloyr_isom"/>
</dbReference>
<dbReference type="Pfam" id="PF11716">
    <property type="entry name" value="MDMPI_N"/>
    <property type="match status" value="1"/>
</dbReference>
<dbReference type="Proteomes" id="UP000295388">
    <property type="component" value="Unassembled WGS sequence"/>
</dbReference>
<dbReference type="NCBIfam" id="TIGR03083">
    <property type="entry name" value="maleylpyruvate isomerase family mycothiol-dependent enzyme"/>
    <property type="match status" value="1"/>
</dbReference>
<comment type="caution">
    <text evidence="2">The sequence shown here is derived from an EMBL/GenBank/DDBJ whole genome shotgun (WGS) entry which is preliminary data.</text>
</comment>
<name>A0A4R6JM44_9ACTN</name>
<proteinExistence type="predicted"/>
<feature type="domain" description="Mycothiol-dependent maleylpyruvate isomerase metal-binding" evidence="1">
    <location>
        <begin position="28"/>
        <end position="171"/>
    </location>
</feature>
<sequence length="271" mass="30270">MGAEEMTAVLAREIARADRSRCRLHRDAEIQAWHDLLASLDGDDWHRRTVCDEWDVADIAGHLCGQAEDVIRPWSFPLRDRRAKRVYPDVVLLDAHMMVQADDHRGTPPAELRARFDRLWAKASRIISRNPGLIRRIQFKVDGIPGFERIELGYVQDILLARDLWMHRDDVCQALGREFDAGPYAEEVVAQVMLDLVDGPFWGARPTVVLELTGQGGGIYHLGSGEPVATLRTDAVGYMRTVSGRDDHPAVELVSGDPAGVDAVAGCRMPF</sequence>
<organism evidence="2 3">
    <name type="scientific">Kribbella caucasensis</name>
    <dbReference type="NCBI Taxonomy" id="2512215"/>
    <lineage>
        <taxon>Bacteria</taxon>
        <taxon>Bacillati</taxon>
        <taxon>Actinomycetota</taxon>
        <taxon>Actinomycetes</taxon>
        <taxon>Propionibacteriales</taxon>
        <taxon>Kribbellaceae</taxon>
        <taxon>Kribbella</taxon>
    </lineage>
</organism>
<evidence type="ECO:0000313" key="2">
    <source>
        <dbReference type="EMBL" id="TDO35675.1"/>
    </source>
</evidence>
<dbReference type="AlphaFoldDB" id="A0A4R6JM44"/>
<dbReference type="GO" id="GO:0046872">
    <property type="term" value="F:metal ion binding"/>
    <property type="evidence" value="ECO:0007669"/>
    <property type="project" value="InterPro"/>
</dbReference>
<dbReference type="RefSeq" id="WP_133804434.1">
    <property type="nucleotide sequence ID" value="NZ_SNWQ01000022.1"/>
</dbReference>
<evidence type="ECO:0000259" key="1">
    <source>
        <dbReference type="Pfam" id="PF11716"/>
    </source>
</evidence>
<dbReference type="SUPFAM" id="SSF109854">
    <property type="entry name" value="DinB/YfiT-like putative metalloenzymes"/>
    <property type="match status" value="1"/>
</dbReference>
<keyword evidence="3" id="KW-1185">Reference proteome</keyword>
<evidence type="ECO:0000313" key="3">
    <source>
        <dbReference type="Proteomes" id="UP000295388"/>
    </source>
</evidence>
<dbReference type="OrthoDB" id="5185819at2"/>
<protein>
    <submittedName>
        <fullName evidence="2">Uncharacterized protein (TIGR03083 family)</fullName>
    </submittedName>
</protein>